<reference evidence="2" key="1">
    <citation type="journal article" date="2012" name="MBio">
        <title>Comparative genome analysis of Trichophyton rubrum and related dermatophytes reveals candidate genes involved in infection.</title>
        <authorList>
            <person name="Martinez D.A."/>
            <person name="Oliver B.G."/>
            <person name="Graeser Y."/>
            <person name="Goldberg J.M."/>
            <person name="Li W."/>
            <person name="Martinez-Rossi N.M."/>
            <person name="Monod M."/>
            <person name="Shelest E."/>
            <person name="Barton R.C."/>
            <person name="Birch E."/>
            <person name="Brakhage A.A."/>
            <person name="Chen Z."/>
            <person name="Gurr S.J."/>
            <person name="Heiman D."/>
            <person name="Heitman J."/>
            <person name="Kosti I."/>
            <person name="Rossi A."/>
            <person name="Saif S."/>
            <person name="Samalova M."/>
            <person name="Saunders C.W."/>
            <person name="Shea T."/>
            <person name="Summerbell R.C."/>
            <person name="Xu J."/>
            <person name="Young S."/>
            <person name="Zeng Q."/>
            <person name="Birren B.W."/>
            <person name="Cuomo C.A."/>
            <person name="White T.C."/>
        </authorList>
    </citation>
    <scope>NUCLEOTIDE SEQUENCE [LARGE SCALE GENOMIC DNA]</scope>
    <source>
        <strain evidence="2">ATCC MYA-4604 / CBS 118893</strain>
    </source>
</reference>
<dbReference type="EMBL" id="DS989830">
    <property type="protein sequence ID" value="EFR05558.1"/>
    <property type="molecule type" value="Genomic_DNA"/>
</dbReference>
<dbReference type="GeneID" id="10024896"/>
<proteinExistence type="predicted"/>
<dbReference type="VEuPathDB" id="FungiDB:MGYG_08574"/>
<gene>
    <name evidence="1" type="ORF">MGYG_08574</name>
</gene>
<organism evidence="2">
    <name type="scientific">Arthroderma gypseum (strain ATCC MYA-4604 / CBS 118893)</name>
    <name type="common">Microsporum gypseum</name>
    <dbReference type="NCBI Taxonomy" id="535722"/>
    <lineage>
        <taxon>Eukaryota</taxon>
        <taxon>Fungi</taxon>
        <taxon>Dikarya</taxon>
        <taxon>Ascomycota</taxon>
        <taxon>Pezizomycotina</taxon>
        <taxon>Eurotiomycetes</taxon>
        <taxon>Eurotiomycetidae</taxon>
        <taxon>Onygenales</taxon>
        <taxon>Arthrodermataceae</taxon>
        <taxon>Nannizzia</taxon>
    </lineage>
</organism>
<evidence type="ECO:0000313" key="2">
    <source>
        <dbReference type="Proteomes" id="UP000002669"/>
    </source>
</evidence>
<dbReference type="Proteomes" id="UP000002669">
    <property type="component" value="Unassembled WGS sequence"/>
</dbReference>
<name>E4V633_ARTGP</name>
<keyword evidence="2" id="KW-1185">Reference proteome</keyword>
<accession>E4V633</accession>
<dbReference type="InParanoid" id="E4V633"/>
<dbReference type="HOGENOM" id="CLU_1948337_0_0_1"/>
<dbReference type="AlphaFoldDB" id="E4V633"/>
<evidence type="ECO:0000313" key="1">
    <source>
        <dbReference type="EMBL" id="EFR05558.1"/>
    </source>
</evidence>
<dbReference type="RefSeq" id="XP_003169665.1">
    <property type="nucleotide sequence ID" value="XM_003169617.1"/>
</dbReference>
<protein>
    <submittedName>
        <fullName evidence="1">Uncharacterized protein</fullName>
    </submittedName>
</protein>
<sequence>MATEQNANPTHISCSIRMNVTMHAGMEQRVKSAVNGACAAFYQECGGFLINPEEPPSAGAIEFLQDEFVGALKVRIGSAVVTPLEITRLNETPASTAYNIFLERHEVIVDILIKQIHYDGFNRINEEDS</sequence>